<accession>A0ABN2T872</accession>
<protein>
    <submittedName>
        <fullName evidence="10">ABC transporter ATP-binding protein</fullName>
    </submittedName>
</protein>
<dbReference type="InterPro" id="IPR011527">
    <property type="entry name" value="ABC1_TM_dom"/>
</dbReference>
<evidence type="ECO:0000256" key="1">
    <source>
        <dbReference type="ARBA" id="ARBA00004651"/>
    </source>
</evidence>
<feature type="transmembrane region" description="Helical" evidence="7">
    <location>
        <begin position="309"/>
        <end position="331"/>
    </location>
</feature>
<comment type="subcellular location">
    <subcellularLocation>
        <location evidence="1">Cell membrane</location>
        <topology evidence="1">Multi-pass membrane protein</topology>
    </subcellularLocation>
</comment>
<sequence>MTSVVAAADRLNQGTAREAATETGANADPLYGTGFAYKMGWNRHDGARTIGFTKIVRRLPSLVALCARLSWRADRSALIIVVGCELISGAATAFGLFATSGVLRALLAEGPTPARVKAAIPAMILVGVFGSTVAILAAAGHAASGRLKPRVQRVAFAELLAKAVRVELLQFRQADYHDLLDAAQYGAGWAEFVIEELVDVVSATMSLIAAAGVLTVLHPALFPLLPLIALPRGWAAYRSIQRRNTSRLAWIPKTRRQRSLADLLAATGPAEEVRVHDAGRFLLGHYERLAADSEAEQARLARAEARTNLIGAALSGIATAATYALLGLLLMHGIVPLATAGTAVLAIRTGTSQLSVLISSVNNAFEYGLYVQDLDDACRTSATIAIPVGGTTPTSPQRIRAENLTFTYPNTDAPALDGVDLDIESGQVVALVGHNGSGKTTLAHVLTGLYLPDAGRVTWDGVPTTELDRDALFEHVAMHSQTFERWPFLLRANVAIGRHSAEATPTALASAAELAGATDMIAKLADGWDTLLAPEHLGGVDLSGGQWQKVGLARSFFRDAPILVLDEPTAALDPRAEVEVFERVRELAGGRTVLLISHRLYSVKSADRIFVMQDGRIRESGTHDQLMAAGGEYAELWHLQASQYAADEASQ</sequence>
<dbReference type="Gene3D" id="3.40.50.300">
    <property type="entry name" value="P-loop containing nucleotide triphosphate hydrolases"/>
    <property type="match status" value="1"/>
</dbReference>
<evidence type="ECO:0000313" key="10">
    <source>
        <dbReference type="EMBL" id="GAA2001331.1"/>
    </source>
</evidence>
<comment type="caution">
    <text evidence="10">The sequence shown here is derived from an EMBL/GenBank/DDBJ whole genome shotgun (WGS) entry which is preliminary data.</text>
</comment>
<evidence type="ECO:0000256" key="6">
    <source>
        <dbReference type="ARBA" id="ARBA00023136"/>
    </source>
</evidence>
<evidence type="ECO:0000256" key="5">
    <source>
        <dbReference type="ARBA" id="ARBA00022989"/>
    </source>
</evidence>
<dbReference type="Gene3D" id="1.20.1560.10">
    <property type="entry name" value="ABC transporter type 1, transmembrane domain"/>
    <property type="match status" value="1"/>
</dbReference>
<keyword evidence="4 10" id="KW-0067">ATP-binding</keyword>
<dbReference type="InterPro" id="IPR039421">
    <property type="entry name" value="Type_1_exporter"/>
</dbReference>
<feature type="transmembrane region" description="Helical" evidence="7">
    <location>
        <begin position="118"/>
        <end position="143"/>
    </location>
</feature>
<dbReference type="RefSeq" id="WP_344662329.1">
    <property type="nucleotide sequence ID" value="NZ_BAAAQM010000071.1"/>
</dbReference>
<dbReference type="PROSITE" id="PS50929">
    <property type="entry name" value="ABC_TM1F"/>
    <property type="match status" value="1"/>
</dbReference>
<dbReference type="EMBL" id="BAAAQM010000071">
    <property type="protein sequence ID" value="GAA2001331.1"/>
    <property type="molecule type" value="Genomic_DNA"/>
</dbReference>
<dbReference type="SUPFAM" id="SSF52540">
    <property type="entry name" value="P-loop containing nucleoside triphosphate hydrolases"/>
    <property type="match status" value="1"/>
</dbReference>
<dbReference type="InterPro" id="IPR036640">
    <property type="entry name" value="ABC1_TM_sf"/>
</dbReference>
<dbReference type="PANTHER" id="PTHR24221:SF646">
    <property type="entry name" value="HAEMOLYSIN SECRETION ATP-BINDING PROTEIN"/>
    <property type="match status" value="1"/>
</dbReference>
<dbReference type="PANTHER" id="PTHR24221">
    <property type="entry name" value="ATP-BINDING CASSETTE SUB-FAMILY B"/>
    <property type="match status" value="1"/>
</dbReference>
<evidence type="ECO:0000256" key="3">
    <source>
        <dbReference type="ARBA" id="ARBA00022741"/>
    </source>
</evidence>
<keyword evidence="2 7" id="KW-0812">Transmembrane</keyword>
<evidence type="ECO:0000259" key="8">
    <source>
        <dbReference type="PROSITE" id="PS50893"/>
    </source>
</evidence>
<dbReference type="SMART" id="SM00382">
    <property type="entry name" value="AAA"/>
    <property type="match status" value="1"/>
</dbReference>
<evidence type="ECO:0000256" key="2">
    <source>
        <dbReference type="ARBA" id="ARBA00022692"/>
    </source>
</evidence>
<dbReference type="InterPro" id="IPR003439">
    <property type="entry name" value="ABC_transporter-like_ATP-bd"/>
</dbReference>
<dbReference type="GO" id="GO:0005524">
    <property type="term" value="F:ATP binding"/>
    <property type="evidence" value="ECO:0007669"/>
    <property type="project" value="UniProtKB-KW"/>
</dbReference>
<dbReference type="PROSITE" id="PS01095">
    <property type="entry name" value="GH18_1"/>
    <property type="match status" value="1"/>
</dbReference>
<name>A0ABN2T872_9ACTN</name>
<evidence type="ECO:0000256" key="4">
    <source>
        <dbReference type="ARBA" id="ARBA00022840"/>
    </source>
</evidence>
<dbReference type="Proteomes" id="UP001499854">
    <property type="component" value="Unassembled WGS sequence"/>
</dbReference>
<evidence type="ECO:0000259" key="9">
    <source>
        <dbReference type="PROSITE" id="PS50929"/>
    </source>
</evidence>
<feature type="domain" description="ABC transmembrane type-1" evidence="9">
    <location>
        <begin position="79"/>
        <end position="363"/>
    </location>
</feature>
<keyword evidence="11" id="KW-1185">Reference proteome</keyword>
<gene>
    <name evidence="10" type="ORF">GCM10009838_78890</name>
</gene>
<feature type="domain" description="ABC transporter" evidence="8">
    <location>
        <begin position="399"/>
        <end position="639"/>
    </location>
</feature>
<keyword evidence="3" id="KW-0547">Nucleotide-binding</keyword>
<proteinExistence type="predicted"/>
<feature type="transmembrane region" description="Helical" evidence="7">
    <location>
        <begin position="77"/>
        <end position="98"/>
    </location>
</feature>
<organism evidence="10 11">
    <name type="scientific">Catenulispora subtropica</name>
    <dbReference type="NCBI Taxonomy" id="450798"/>
    <lineage>
        <taxon>Bacteria</taxon>
        <taxon>Bacillati</taxon>
        <taxon>Actinomycetota</taxon>
        <taxon>Actinomycetes</taxon>
        <taxon>Catenulisporales</taxon>
        <taxon>Catenulisporaceae</taxon>
        <taxon>Catenulispora</taxon>
    </lineage>
</organism>
<dbReference type="InterPro" id="IPR017871">
    <property type="entry name" value="ABC_transporter-like_CS"/>
</dbReference>
<reference evidence="10 11" key="1">
    <citation type="journal article" date="2019" name="Int. J. Syst. Evol. Microbiol.">
        <title>The Global Catalogue of Microorganisms (GCM) 10K type strain sequencing project: providing services to taxonomists for standard genome sequencing and annotation.</title>
        <authorList>
            <consortium name="The Broad Institute Genomics Platform"/>
            <consortium name="The Broad Institute Genome Sequencing Center for Infectious Disease"/>
            <person name="Wu L."/>
            <person name="Ma J."/>
        </authorList>
    </citation>
    <scope>NUCLEOTIDE SEQUENCE [LARGE SCALE GENOMIC DNA]</scope>
    <source>
        <strain evidence="10 11">JCM 16013</strain>
    </source>
</reference>
<dbReference type="PROSITE" id="PS50893">
    <property type="entry name" value="ABC_TRANSPORTER_2"/>
    <property type="match status" value="1"/>
</dbReference>
<dbReference type="PROSITE" id="PS00211">
    <property type="entry name" value="ABC_TRANSPORTER_1"/>
    <property type="match status" value="1"/>
</dbReference>
<keyword evidence="6 7" id="KW-0472">Membrane</keyword>
<dbReference type="InterPro" id="IPR027417">
    <property type="entry name" value="P-loop_NTPase"/>
</dbReference>
<keyword evidence="5 7" id="KW-1133">Transmembrane helix</keyword>
<evidence type="ECO:0000256" key="7">
    <source>
        <dbReference type="SAM" id="Phobius"/>
    </source>
</evidence>
<evidence type="ECO:0000313" key="11">
    <source>
        <dbReference type="Proteomes" id="UP001499854"/>
    </source>
</evidence>
<dbReference type="InterPro" id="IPR001579">
    <property type="entry name" value="Glyco_hydro_18_chit_AS"/>
</dbReference>
<dbReference type="SUPFAM" id="SSF90123">
    <property type="entry name" value="ABC transporter transmembrane region"/>
    <property type="match status" value="1"/>
</dbReference>
<dbReference type="InterPro" id="IPR003593">
    <property type="entry name" value="AAA+_ATPase"/>
</dbReference>
<dbReference type="Pfam" id="PF00005">
    <property type="entry name" value="ABC_tran"/>
    <property type="match status" value="1"/>
</dbReference>